<feature type="region of interest" description="Disordered" evidence="1">
    <location>
        <begin position="56"/>
        <end position="94"/>
    </location>
</feature>
<dbReference type="Proteomes" id="UP000034034">
    <property type="component" value="Chromosome"/>
</dbReference>
<keyword evidence="3" id="KW-1185">Reference proteome</keyword>
<dbReference type="KEGG" id="sxi:SXIM_44940"/>
<protein>
    <submittedName>
        <fullName evidence="2">Uncharacterized protein</fullName>
    </submittedName>
</protein>
<proteinExistence type="predicted"/>
<dbReference type="EMBL" id="CP009922">
    <property type="protein sequence ID" value="AKG45878.1"/>
    <property type="molecule type" value="Genomic_DNA"/>
</dbReference>
<dbReference type="STRING" id="408015.SXIM_44940"/>
<feature type="region of interest" description="Disordered" evidence="1">
    <location>
        <begin position="1"/>
        <end position="40"/>
    </location>
</feature>
<reference evidence="2" key="1">
    <citation type="submission" date="2019-08" db="EMBL/GenBank/DDBJ databases">
        <title>Complete genome sequence of a mangrove-derived Streptomyces xiamenensis.</title>
        <authorList>
            <person name="Xu J."/>
        </authorList>
    </citation>
    <scope>NUCLEOTIDE SEQUENCE</scope>
    <source>
        <strain evidence="2">318</strain>
    </source>
</reference>
<gene>
    <name evidence="2" type="ORF">SXIM_44940</name>
</gene>
<evidence type="ECO:0000256" key="1">
    <source>
        <dbReference type="SAM" id="MobiDB-lite"/>
    </source>
</evidence>
<dbReference type="AlphaFoldDB" id="A0A0F7FZZ9"/>
<accession>A0A0F7FZZ9</accession>
<feature type="compositionally biased region" description="Low complexity" evidence="1">
    <location>
        <begin position="79"/>
        <end position="94"/>
    </location>
</feature>
<name>A0A0F7FZZ9_9ACTN</name>
<evidence type="ECO:0000313" key="3">
    <source>
        <dbReference type="Proteomes" id="UP000034034"/>
    </source>
</evidence>
<evidence type="ECO:0000313" key="2">
    <source>
        <dbReference type="EMBL" id="AKG45878.1"/>
    </source>
</evidence>
<organism evidence="2 3">
    <name type="scientific">Streptomyces xiamenensis</name>
    <dbReference type="NCBI Taxonomy" id="408015"/>
    <lineage>
        <taxon>Bacteria</taxon>
        <taxon>Bacillati</taxon>
        <taxon>Actinomycetota</taxon>
        <taxon>Actinomycetes</taxon>
        <taxon>Kitasatosporales</taxon>
        <taxon>Streptomycetaceae</taxon>
        <taxon>Streptomyces</taxon>
    </lineage>
</organism>
<dbReference type="PATRIC" id="fig|408015.6.peg.4551"/>
<dbReference type="HOGENOM" id="CLU_2385019_0_0_11"/>
<sequence>MTGRDVNRWSTSVRAGHRSKLPGSRPGATTEDRRRMRRRSASCSVVVQWWDQPTKASVRGPGFRVGRSPAGVPAGPDTAKGAAPPAVAAPSPTS</sequence>